<accession>A0AAV8GX31</accession>
<gene>
    <name evidence="2" type="ORF">LUZ62_021511</name>
</gene>
<feature type="domain" description="KIB1-4 beta-propeller" evidence="1">
    <location>
        <begin position="86"/>
        <end position="323"/>
    </location>
</feature>
<reference evidence="2" key="1">
    <citation type="submission" date="2022-08" db="EMBL/GenBank/DDBJ databases">
        <authorList>
            <person name="Marques A."/>
        </authorList>
    </citation>
    <scope>NUCLEOTIDE SEQUENCE</scope>
    <source>
        <strain evidence="2">RhyPub2mFocal</strain>
        <tissue evidence="2">Leaves</tissue>
    </source>
</reference>
<dbReference type="EMBL" id="JAMFTS010000001">
    <property type="protein sequence ID" value="KAJ4808945.1"/>
    <property type="molecule type" value="Genomic_DNA"/>
</dbReference>
<evidence type="ECO:0000313" key="2">
    <source>
        <dbReference type="EMBL" id="KAJ4808945.1"/>
    </source>
</evidence>
<dbReference type="PANTHER" id="PTHR44259:SF114">
    <property type="entry name" value="OS06G0707300 PROTEIN"/>
    <property type="match status" value="1"/>
</dbReference>
<comment type="caution">
    <text evidence="2">The sequence shown here is derived from an EMBL/GenBank/DDBJ whole genome shotgun (WGS) entry which is preliminary data.</text>
</comment>
<keyword evidence="3" id="KW-1185">Reference proteome</keyword>
<dbReference type="SUPFAM" id="SSF81383">
    <property type="entry name" value="F-box domain"/>
    <property type="match status" value="1"/>
</dbReference>
<dbReference type="Pfam" id="PF03478">
    <property type="entry name" value="Beta-prop_KIB1-4"/>
    <property type="match status" value="1"/>
</dbReference>
<dbReference type="Proteomes" id="UP001140206">
    <property type="component" value="Chromosome 1"/>
</dbReference>
<sequence>MQEIAFDREEKESNTPLHPTMKAIERDWADLSPELVCIIARKVVDIFDFIRFRAVCKTWRSVTTIADLSPQFPWILKHNHGPDLNFYSMAFNKSFTIHAPKFSDTNFLAPCHGAMLVSPTNGLSWSMINPLNNSEVSLPLRYFYYQWIGPRNFRSRDYLVIKEFEEKLYVFKPGDEKWTIMEGKEGYLFYLNNLLFVINYYSHFTEVVNLSTNETIFVVPPPWDTSTLPILELESKLSRYPSIIESSGEVLYVTYASETNKFEIYRLEDGNDDGYYRWVEVTSIGDRILFLDFKDSCGDFSLKATDFCRFNFKVNSIYFIRPHKKRSKGYAYSIERYDIESAETECIQIHEGLITWYLPDLNHI</sequence>
<evidence type="ECO:0000313" key="3">
    <source>
        <dbReference type="Proteomes" id="UP001140206"/>
    </source>
</evidence>
<name>A0AAV8GX31_9POAL</name>
<dbReference type="InterPro" id="IPR005174">
    <property type="entry name" value="KIB1-4_b-propeller"/>
</dbReference>
<dbReference type="PANTHER" id="PTHR44259">
    <property type="entry name" value="OS07G0183000 PROTEIN-RELATED"/>
    <property type="match status" value="1"/>
</dbReference>
<dbReference type="AlphaFoldDB" id="A0AAV8GX31"/>
<dbReference type="InterPro" id="IPR036047">
    <property type="entry name" value="F-box-like_dom_sf"/>
</dbReference>
<proteinExistence type="predicted"/>
<protein>
    <submittedName>
        <fullName evidence="2">F-box protein skip23</fullName>
    </submittedName>
</protein>
<dbReference type="InterPro" id="IPR050942">
    <property type="entry name" value="F-box_BR-signaling"/>
</dbReference>
<organism evidence="2 3">
    <name type="scientific">Rhynchospora pubera</name>
    <dbReference type="NCBI Taxonomy" id="906938"/>
    <lineage>
        <taxon>Eukaryota</taxon>
        <taxon>Viridiplantae</taxon>
        <taxon>Streptophyta</taxon>
        <taxon>Embryophyta</taxon>
        <taxon>Tracheophyta</taxon>
        <taxon>Spermatophyta</taxon>
        <taxon>Magnoliopsida</taxon>
        <taxon>Liliopsida</taxon>
        <taxon>Poales</taxon>
        <taxon>Cyperaceae</taxon>
        <taxon>Cyperoideae</taxon>
        <taxon>Rhynchosporeae</taxon>
        <taxon>Rhynchospora</taxon>
    </lineage>
</organism>
<evidence type="ECO:0000259" key="1">
    <source>
        <dbReference type="Pfam" id="PF03478"/>
    </source>
</evidence>